<dbReference type="Proteomes" id="UP000798808">
    <property type="component" value="Unassembled WGS sequence"/>
</dbReference>
<comment type="caution">
    <text evidence="1">The sequence shown here is derived from an EMBL/GenBank/DDBJ whole genome shotgun (WGS) entry which is preliminary data.</text>
</comment>
<gene>
    <name evidence="1" type="ORF">E1163_18135</name>
</gene>
<dbReference type="EMBL" id="SMLW01000603">
    <property type="protein sequence ID" value="MTI26881.1"/>
    <property type="molecule type" value="Genomic_DNA"/>
</dbReference>
<name>A0ABW9RS76_9BACT</name>
<evidence type="ECO:0000313" key="2">
    <source>
        <dbReference type="Proteomes" id="UP000798808"/>
    </source>
</evidence>
<reference evidence="1 2" key="1">
    <citation type="submission" date="2019-02" db="EMBL/GenBank/DDBJ databases">
        <authorList>
            <person name="Goldberg S.R."/>
            <person name="Haltli B.A."/>
            <person name="Correa H."/>
            <person name="Russell K.G."/>
        </authorList>
    </citation>
    <scope>NUCLEOTIDE SEQUENCE [LARGE SCALE GENOMIC DNA]</scope>
    <source>
        <strain evidence="1 2">JCM 16186</strain>
    </source>
</reference>
<organism evidence="1 2">
    <name type="scientific">Fulvivirga kasyanovii</name>
    <dbReference type="NCBI Taxonomy" id="396812"/>
    <lineage>
        <taxon>Bacteria</taxon>
        <taxon>Pseudomonadati</taxon>
        <taxon>Bacteroidota</taxon>
        <taxon>Cytophagia</taxon>
        <taxon>Cytophagales</taxon>
        <taxon>Fulvivirgaceae</taxon>
        <taxon>Fulvivirga</taxon>
    </lineage>
</organism>
<evidence type="ECO:0000313" key="1">
    <source>
        <dbReference type="EMBL" id="MTI26881.1"/>
    </source>
</evidence>
<sequence>MKTKFLTPSFYTDIEPVTDNFENSEFKAIMAKVDWEKEAEKCYNDLVSFFKQVDKQRFDRHKIESIGVVDICWNEYGGNIEVDFMPDNDLDIAFDEGCIMNDSAIDNDGFFEQYFSISGDVSFEVIDRDYSGVIMHFYKMIEQIIGSVAKTEEFRSLPLKKPFYVTFSFFHDDERDVIFKG</sequence>
<keyword evidence="2" id="KW-1185">Reference proteome</keyword>
<accession>A0ABW9RS76</accession>
<proteinExistence type="predicted"/>
<protein>
    <submittedName>
        <fullName evidence="1">Uncharacterized protein</fullName>
    </submittedName>
</protein>
<dbReference type="RefSeq" id="WP_155173890.1">
    <property type="nucleotide sequence ID" value="NZ_BAAAFL010000004.1"/>
</dbReference>